<keyword evidence="1" id="KW-0802">TPR repeat</keyword>
<protein>
    <submittedName>
        <fullName evidence="3">Tetratricopeptide repeat-containing protein</fullName>
    </submittedName>
</protein>
<keyword evidence="4" id="KW-1185">Reference proteome</keyword>
<proteinExistence type="predicted"/>
<evidence type="ECO:0000259" key="2">
    <source>
        <dbReference type="Pfam" id="PF00656"/>
    </source>
</evidence>
<name>A0A1H9ABH0_9BACT</name>
<dbReference type="Gene3D" id="3.40.50.1460">
    <property type="match status" value="1"/>
</dbReference>
<dbReference type="AlphaFoldDB" id="A0A1H9ABH0"/>
<dbReference type="Pfam" id="PF13374">
    <property type="entry name" value="TPR_10"/>
    <property type="match status" value="1"/>
</dbReference>
<dbReference type="InterPro" id="IPR011990">
    <property type="entry name" value="TPR-like_helical_dom_sf"/>
</dbReference>
<dbReference type="GO" id="GO:0097363">
    <property type="term" value="F:protein O-acetylglucosaminyltransferase activity"/>
    <property type="evidence" value="ECO:0007669"/>
    <property type="project" value="TreeGrafter"/>
</dbReference>
<dbReference type="SMART" id="SM00028">
    <property type="entry name" value="TPR"/>
    <property type="match status" value="6"/>
</dbReference>
<dbReference type="InterPro" id="IPR011600">
    <property type="entry name" value="Pept_C14_caspase"/>
</dbReference>
<dbReference type="GO" id="GO:0006508">
    <property type="term" value="P:proteolysis"/>
    <property type="evidence" value="ECO:0007669"/>
    <property type="project" value="InterPro"/>
</dbReference>
<dbReference type="OrthoDB" id="174931at2"/>
<dbReference type="PANTHER" id="PTHR44366">
    <property type="entry name" value="UDP-N-ACETYLGLUCOSAMINE--PEPTIDE N-ACETYLGLUCOSAMINYLTRANSFERASE 110 KDA SUBUNIT"/>
    <property type="match status" value="1"/>
</dbReference>
<dbReference type="EMBL" id="FOFB01000002">
    <property type="protein sequence ID" value="SEP74096.1"/>
    <property type="molecule type" value="Genomic_DNA"/>
</dbReference>
<sequence>MKQAVTNKSRPSGFFSLGGKKGVWLPLLFLYLMIQPMVTQAQIRAIRPFSGAKALIVGVSEYRDDKITDLEYADDDAEAFANLLTHQTAWKLDAQDIVLLTNEEATYGKFLAELDRLIEEAQPKERIILYFAGHGDVEVVSENKMGYLLFHDASATTYATGGACMVNTLDDALSRLILEKKAEVILITDACRSGTLAGSQNGGPAATAAVISQLFGNTVKILSCEPDQSSLEDDSLDGGRGIFSYYLIKGLSGAADENEDRYVNLLELERYLVDEVMAASGDQQIPTTAGSKTTKLSKVDRAQAPVASPTDLAKADPVSLERDTPLIEKFVAFGEAIEAKNLLYPKGASAYDLYRSMGESADAVAFKKVMKISLLSVLQEDAQQALNDYVTSPGKELGRRWANADIYDRYPEYLETAAELLGTESSFYADTKSRAHYFRGVNLRLQAERAGGSDSLYQLAMAEQDKALALQPVAPHIYNEKGIIYRHFKNGEQELLAFKTANALSPRWGLALMNLAGTYKERKEYEEAETLYRDAISLDEELALSYYNLARLFEEQRKIEEAIEMYYVTISKPSPNANAYYNLARLLLYEEGFQDASESREMIKRYVRLEPEDYYGKLLLAETELKVGSPEKADSLYSSALKDSPDNPFILYPMAVRDEAKKDYPAAIARWTKIIELRPDLSQFNLNLANMYVKNGQAEEAITALQALLEAGYDNYAEIGLHERFASLRDTPAFVALLDKYFPDR</sequence>
<dbReference type="GO" id="GO:0004197">
    <property type="term" value="F:cysteine-type endopeptidase activity"/>
    <property type="evidence" value="ECO:0007669"/>
    <property type="project" value="InterPro"/>
</dbReference>
<dbReference type="Gene3D" id="1.25.40.10">
    <property type="entry name" value="Tetratricopeptide repeat domain"/>
    <property type="match status" value="2"/>
</dbReference>
<feature type="repeat" description="TPR" evidence="1">
    <location>
        <begin position="509"/>
        <end position="542"/>
    </location>
</feature>
<evidence type="ECO:0000256" key="1">
    <source>
        <dbReference type="PROSITE-ProRule" id="PRU00339"/>
    </source>
</evidence>
<dbReference type="InterPro" id="IPR029030">
    <property type="entry name" value="Caspase-like_dom_sf"/>
</dbReference>
<dbReference type="InterPro" id="IPR019734">
    <property type="entry name" value="TPR_rpt"/>
</dbReference>
<reference evidence="4" key="1">
    <citation type="submission" date="2016-10" db="EMBL/GenBank/DDBJ databases">
        <authorList>
            <person name="Varghese N."/>
            <person name="Submissions S."/>
        </authorList>
    </citation>
    <scope>NUCLEOTIDE SEQUENCE [LARGE SCALE GENOMIC DNA]</scope>
    <source>
        <strain evidence="4">DSM 24740</strain>
    </source>
</reference>
<dbReference type="Pfam" id="PF00656">
    <property type="entry name" value="Peptidase_C14"/>
    <property type="match status" value="1"/>
</dbReference>
<dbReference type="PROSITE" id="PS50005">
    <property type="entry name" value="TPR"/>
    <property type="match status" value="1"/>
</dbReference>
<dbReference type="GO" id="GO:0006493">
    <property type="term" value="P:protein O-linked glycosylation"/>
    <property type="evidence" value="ECO:0007669"/>
    <property type="project" value="InterPro"/>
</dbReference>
<dbReference type="PANTHER" id="PTHR44366:SF1">
    <property type="entry name" value="UDP-N-ACETYLGLUCOSAMINE--PEPTIDE N-ACETYLGLUCOSAMINYLTRANSFERASE 110 KDA SUBUNIT"/>
    <property type="match status" value="1"/>
</dbReference>
<dbReference type="InterPro" id="IPR018247">
    <property type="entry name" value="EF_Hand_1_Ca_BS"/>
</dbReference>
<evidence type="ECO:0000313" key="4">
    <source>
        <dbReference type="Proteomes" id="UP000199021"/>
    </source>
</evidence>
<dbReference type="InParanoid" id="A0A1H9ABH0"/>
<dbReference type="SUPFAM" id="SSF48452">
    <property type="entry name" value="TPR-like"/>
    <property type="match status" value="1"/>
</dbReference>
<dbReference type="InterPro" id="IPR037919">
    <property type="entry name" value="OGT"/>
</dbReference>
<organism evidence="3 4">
    <name type="scientific">Neolewinella agarilytica</name>
    <dbReference type="NCBI Taxonomy" id="478744"/>
    <lineage>
        <taxon>Bacteria</taxon>
        <taxon>Pseudomonadati</taxon>
        <taxon>Bacteroidota</taxon>
        <taxon>Saprospiria</taxon>
        <taxon>Saprospirales</taxon>
        <taxon>Lewinellaceae</taxon>
        <taxon>Neolewinella</taxon>
    </lineage>
</organism>
<feature type="domain" description="Peptidase C14 caspase" evidence="2">
    <location>
        <begin position="53"/>
        <end position="295"/>
    </location>
</feature>
<dbReference type="RefSeq" id="WP_090165235.1">
    <property type="nucleotide sequence ID" value="NZ_FOFB01000002.1"/>
</dbReference>
<dbReference type="Proteomes" id="UP000199021">
    <property type="component" value="Unassembled WGS sequence"/>
</dbReference>
<gene>
    <name evidence="3" type="ORF">SAMN05444359_10238</name>
</gene>
<accession>A0A1H9ABH0</accession>
<dbReference type="SUPFAM" id="SSF52129">
    <property type="entry name" value="Caspase-like"/>
    <property type="match status" value="1"/>
</dbReference>
<dbReference type="STRING" id="478744.SAMN05444359_10238"/>
<dbReference type="Pfam" id="PF14559">
    <property type="entry name" value="TPR_19"/>
    <property type="match status" value="1"/>
</dbReference>
<dbReference type="PROSITE" id="PS00018">
    <property type="entry name" value="EF_HAND_1"/>
    <property type="match status" value="1"/>
</dbReference>
<evidence type="ECO:0000313" key="3">
    <source>
        <dbReference type="EMBL" id="SEP74096.1"/>
    </source>
</evidence>